<name>A0ABW4KJE4_9BACI</name>
<dbReference type="EMBL" id="JBHUEO010000030">
    <property type="protein sequence ID" value="MFD1707318.1"/>
    <property type="molecule type" value="Genomic_DNA"/>
</dbReference>
<sequence length="61" mass="6808">MGIYRLTAFEATGEKILDEAFDSGNDEEAKEKGTALLSEKGMLHKTHRCSSPQGKLILFHR</sequence>
<dbReference type="Proteomes" id="UP001597301">
    <property type="component" value="Unassembled WGS sequence"/>
</dbReference>
<proteinExistence type="predicted"/>
<dbReference type="RefSeq" id="WP_380774039.1">
    <property type="nucleotide sequence ID" value="NZ_JBHUEO010000030.1"/>
</dbReference>
<dbReference type="Pfam" id="PF14120">
    <property type="entry name" value="YhzD"/>
    <property type="match status" value="1"/>
</dbReference>
<evidence type="ECO:0000313" key="2">
    <source>
        <dbReference type="Proteomes" id="UP001597301"/>
    </source>
</evidence>
<keyword evidence="2" id="KW-1185">Reference proteome</keyword>
<dbReference type="InterPro" id="IPR025544">
    <property type="entry name" value="YhzD"/>
</dbReference>
<protein>
    <submittedName>
        <fullName evidence="1">YhzD family protein</fullName>
    </submittedName>
</protein>
<comment type="caution">
    <text evidence="1">The sequence shown here is derived from an EMBL/GenBank/DDBJ whole genome shotgun (WGS) entry which is preliminary data.</text>
</comment>
<gene>
    <name evidence="1" type="ORF">ACFSCZ_11310</name>
</gene>
<evidence type="ECO:0000313" key="1">
    <source>
        <dbReference type="EMBL" id="MFD1707318.1"/>
    </source>
</evidence>
<reference evidence="2" key="1">
    <citation type="journal article" date="2019" name="Int. J. Syst. Evol. Microbiol.">
        <title>The Global Catalogue of Microorganisms (GCM) 10K type strain sequencing project: providing services to taxonomists for standard genome sequencing and annotation.</title>
        <authorList>
            <consortium name="The Broad Institute Genomics Platform"/>
            <consortium name="The Broad Institute Genome Sequencing Center for Infectious Disease"/>
            <person name="Wu L."/>
            <person name="Ma J."/>
        </authorList>
    </citation>
    <scope>NUCLEOTIDE SEQUENCE [LARGE SCALE GENOMIC DNA]</scope>
    <source>
        <strain evidence="2">CGMCC 1.12295</strain>
    </source>
</reference>
<organism evidence="1 2">
    <name type="scientific">Siminovitchia sediminis</name>
    <dbReference type="NCBI Taxonomy" id="1274353"/>
    <lineage>
        <taxon>Bacteria</taxon>
        <taxon>Bacillati</taxon>
        <taxon>Bacillota</taxon>
        <taxon>Bacilli</taxon>
        <taxon>Bacillales</taxon>
        <taxon>Bacillaceae</taxon>
        <taxon>Siminovitchia</taxon>
    </lineage>
</organism>
<accession>A0ABW4KJE4</accession>